<organism evidence="2 3">
    <name type="scientific">Crystallibacter crystallopoietes</name>
    <dbReference type="NCBI Taxonomy" id="37928"/>
    <lineage>
        <taxon>Bacteria</taxon>
        <taxon>Bacillati</taxon>
        <taxon>Actinomycetota</taxon>
        <taxon>Actinomycetes</taxon>
        <taxon>Micrococcales</taxon>
        <taxon>Micrococcaceae</taxon>
        <taxon>Crystallibacter</taxon>
    </lineage>
</organism>
<gene>
    <name evidence="2" type="ORF">SAMN04489742_0460</name>
</gene>
<keyword evidence="1" id="KW-0732">Signal</keyword>
<sequence length="158" mass="15994">MKKFTAHKKRVAITTAALVAIGGGAAFAYWTSTGSGTGSATTGTTVPFTVTSTTATGGPLTPGGPSQVVEFEVTNPSTGVQRLQNVIVTVADEDGILWTDAGGCSYKDYFVSDAVFTAGDVAPNGGKVTGTVTIKMNNLATNQDACKGLAVPLHFSAS</sequence>
<dbReference type="OrthoDB" id="3790885at2"/>
<reference evidence="2 3" key="1">
    <citation type="submission" date="2016-10" db="EMBL/GenBank/DDBJ databases">
        <authorList>
            <person name="de Groot N.N."/>
        </authorList>
    </citation>
    <scope>NUCLEOTIDE SEQUENCE [LARGE SCALE GENOMIC DNA]</scope>
    <source>
        <strain evidence="2 3">DSM 20117</strain>
    </source>
</reference>
<dbReference type="AlphaFoldDB" id="A0A1H0ZN29"/>
<evidence type="ECO:0008006" key="4">
    <source>
        <dbReference type="Google" id="ProtNLM"/>
    </source>
</evidence>
<feature type="chain" id="PRO_5010363950" description="Alternate signal-mediated exported protein, RER_14450 family" evidence="1">
    <location>
        <begin position="29"/>
        <end position="158"/>
    </location>
</feature>
<keyword evidence="3" id="KW-1185">Reference proteome</keyword>
<evidence type="ECO:0000313" key="2">
    <source>
        <dbReference type="EMBL" id="SDQ28747.1"/>
    </source>
</evidence>
<dbReference type="Proteomes" id="UP000181917">
    <property type="component" value="Unassembled WGS sequence"/>
</dbReference>
<name>A0A1H0ZN29_9MICC</name>
<dbReference type="STRING" id="37928.SAMN04489742_0460"/>
<accession>A0A1H0ZN29</accession>
<dbReference type="EMBL" id="FNKH01000002">
    <property type="protein sequence ID" value="SDQ28747.1"/>
    <property type="molecule type" value="Genomic_DNA"/>
</dbReference>
<feature type="signal peptide" evidence="1">
    <location>
        <begin position="1"/>
        <end position="28"/>
    </location>
</feature>
<evidence type="ECO:0000256" key="1">
    <source>
        <dbReference type="SAM" id="SignalP"/>
    </source>
</evidence>
<evidence type="ECO:0000313" key="3">
    <source>
        <dbReference type="Proteomes" id="UP000181917"/>
    </source>
</evidence>
<dbReference type="KEGG" id="acry:AC20117_14990"/>
<protein>
    <recommendedName>
        <fullName evidence="4">Alternate signal-mediated exported protein, RER_14450 family</fullName>
    </recommendedName>
</protein>
<dbReference type="RefSeq" id="WP_074699049.1">
    <property type="nucleotide sequence ID" value="NZ_CP018863.1"/>
</dbReference>
<proteinExistence type="predicted"/>